<dbReference type="RefSeq" id="WP_179616693.1">
    <property type="nucleotide sequence ID" value="NZ_CP059163.1"/>
</dbReference>
<dbReference type="Proteomes" id="UP000516957">
    <property type="component" value="Unassembled WGS sequence"/>
</dbReference>
<dbReference type="EMBL" id="JACCBE010000001">
    <property type="protein sequence ID" value="NYD59207.1"/>
    <property type="molecule type" value="Genomic_DNA"/>
</dbReference>
<name>A0A7Y9F442_9ACTN</name>
<dbReference type="PANTHER" id="PTHR39639:SF1">
    <property type="entry name" value="DUF262 DOMAIN-CONTAINING PROTEIN"/>
    <property type="match status" value="1"/>
</dbReference>
<gene>
    <name evidence="2" type="ORF">BKA08_003445</name>
</gene>
<comment type="caution">
    <text evidence="2">The sequence shown here is derived from an EMBL/GenBank/DDBJ whole genome shotgun (WGS) entry which is preliminary data.</text>
</comment>
<proteinExistence type="predicted"/>
<dbReference type="Pfam" id="PF03235">
    <property type="entry name" value="GmrSD_N"/>
    <property type="match status" value="1"/>
</dbReference>
<dbReference type="AlphaFoldDB" id="A0A7Y9F442"/>
<accession>A0A7Y9F442</accession>
<evidence type="ECO:0000313" key="2">
    <source>
        <dbReference type="EMBL" id="NYD59207.1"/>
    </source>
</evidence>
<dbReference type="InterPro" id="IPR004919">
    <property type="entry name" value="GmrSD_N"/>
</dbReference>
<evidence type="ECO:0000313" key="3">
    <source>
        <dbReference type="Proteomes" id="UP000516957"/>
    </source>
</evidence>
<evidence type="ECO:0000259" key="1">
    <source>
        <dbReference type="Pfam" id="PF03235"/>
    </source>
</evidence>
<protein>
    <recommendedName>
        <fullName evidence="1">GmrSD restriction endonucleases N-terminal domain-containing protein</fullName>
    </recommendedName>
</protein>
<organism evidence="2 3">
    <name type="scientific">Nocardioides marinisabuli</name>
    <dbReference type="NCBI Taxonomy" id="419476"/>
    <lineage>
        <taxon>Bacteria</taxon>
        <taxon>Bacillati</taxon>
        <taxon>Actinomycetota</taxon>
        <taxon>Actinomycetes</taxon>
        <taxon>Propionibacteriales</taxon>
        <taxon>Nocardioidaceae</taxon>
        <taxon>Nocardioides</taxon>
    </lineage>
</organism>
<dbReference type="PANTHER" id="PTHR39639">
    <property type="entry name" value="CHROMOSOME 16, WHOLE GENOME SHOTGUN SEQUENCE"/>
    <property type="match status" value="1"/>
</dbReference>
<feature type="domain" description="GmrSD restriction endonucleases N-terminal" evidence="1">
    <location>
        <begin position="24"/>
        <end position="157"/>
    </location>
</feature>
<sequence length="352" mass="39862">MKNFDTRAYSISDFAEWNAAGRLILDPKFQRRSVWTRQAKSYLIDTVLRGKPMPKVLITQSLIDGKNVRTVVDGQQRLRAILEYLDGSFTVLRGHNSQHAGLLYEELPPEVQQSVWQYEIGVDVLFETELSELLDTFARLNTYSVKLNATELLNATYLGAFKTTAHTLGHRYAEYWIDAKVLTVSQVARMAEVELSADLLGALLDGVSPKKQIPAHYKRYDGDASEAEVNAQAEAFDDVMRFIGEVYDPQDLANTNFRRIHLFYSMFISVANMLLQRPSLVTKPIAPMRPRDVRIVLDDISAEFDAFAAGDVDGVFDGMDRFVEASRRATTDEDKRLFRSEFISARLSSIKA</sequence>
<keyword evidence="3" id="KW-1185">Reference proteome</keyword>
<reference evidence="2 3" key="1">
    <citation type="submission" date="2020-07" db="EMBL/GenBank/DDBJ databases">
        <title>Sequencing the genomes of 1000 actinobacteria strains.</title>
        <authorList>
            <person name="Klenk H.-P."/>
        </authorList>
    </citation>
    <scope>NUCLEOTIDE SEQUENCE [LARGE SCALE GENOMIC DNA]</scope>
    <source>
        <strain evidence="2 3">DSM 18965</strain>
    </source>
</reference>